<dbReference type="InterPro" id="IPR018484">
    <property type="entry name" value="FGGY_N"/>
</dbReference>
<comment type="similarity">
    <text evidence="1 7 8">Belongs to the FGGY kinase family.</text>
</comment>
<feature type="binding site" evidence="7">
    <location>
        <position position="84"/>
    </location>
    <ligand>
        <name>glycerol</name>
        <dbReference type="ChEBI" id="CHEBI:17754"/>
    </ligand>
</feature>
<feature type="binding site" evidence="7">
    <location>
        <position position="14"/>
    </location>
    <ligand>
        <name>sn-glycerol 3-phosphate</name>
        <dbReference type="ChEBI" id="CHEBI:57597"/>
    </ligand>
</feature>
<feature type="binding site" evidence="7">
    <location>
        <position position="268"/>
    </location>
    <ligand>
        <name>ADP</name>
        <dbReference type="ChEBI" id="CHEBI:456216"/>
    </ligand>
</feature>
<dbReference type="PANTHER" id="PTHR10196:SF69">
    <property type="entry name" value="GLYCEROL KINASE"/>
    <property type="match status" value="1"/>
</dbReference>
<evidence type="ECO:0000259" key="10">
    <source>
        <dbReference type="Pfam" id="PF02782"/>
    </source>
</evidence>
<dbReference type="PROSITE" id="PS00445">
    <property type="entry name" value="FGGY_KINASES_2"/>
    <property type="match status" value="1"/>
</dbReference>
<evidence type="ECO:0000256" key="3">
    <source>
        <dbReference type="ARBA" id="ARBA00022741"/>
    </source>
</evidence>
<accession>A0ABV7C6U4</accession>
<evidence type="ECO:0000256" key="8">
    <source>
        <dbReference type="RuleBase" id="RU003733"/>
    </source>
</evidence>
<comment type="function">
    <text evidence="7">Key enzyme in the regulation of glycerol uptake and metabolism. Catalyzes the phosphorylation of glycerol to yield sn-glycerol 3-phosphate.</text>
</comment>
<feature type="binding site" evidence="7">
    <location>
        <position position="246"/>
    </location>
    <ligand>
        <name>glycerol</name>
        <dbReference type="ChEBI" id="CHEBI:17754"/>
    </ligand>
</feature>
<feature type="binding site" evidence="7">
    <location>
        <position position="268"/>
    </location>
    <ligand>
        <name>ATP</name>
        <dbReference type="ChEBI" id="CHEBI:30616"/>
    </ligand>
</feature>
<feature type="binding site" evidence="7">
    <location>
        <position position="412"/>
    </location>
    <ligand>
        <name>ADP</name>
        <dbReference type="ChEBI" id="CHEBI:456216"/>
    </ligand>
</feature>
<feature type="binding site" evidence="7">
    <location>
        <position position="136"/>
    </location>
    <ligand>
        <name>sn-glycerol 3-phosphate</name>
        <dbReference type="ChEBI" id="CHEBI:57597"/>
    </ligand>
</feature>
<feature type="binding site" evidence="7">
    <location>
        <position position="247"/>
    </location>
    <ligand>
        <name>glycerol</name>
        <dbReference type="ChEBI" id="CHEBI:17754"/>
    </ligand>
</feature>
<evidence type="ECO:0000256" key="7">
    <source>
        <dbReference type="HAMAP-Rule" id="MF_00186"/>
    </source>
</evidence>
<sequence length="506" mass="55757">MTDQKYIVALDQGTTSSRAVILDHDSNIVSTAQREFTQIYPQAGWVEHDALEIYATQSSVLVEVLGQSGIRSDQIAGVGITNQRETTIVWNKETGKPVYNAIVWQCRRTAEICEELKERGLDEYVREATGLLIDPYFSGTKIKWILDNVEGAREDAEAGKLLFGTVDTWLVWKMTQGRVHVTDYTNASRTMLFNINDKCWDQKLLDELGVPACMMPEVRTSSEVYGQTNIGGKGGTRIPIAGIAGDQQAALFGQMCVEPGEAKNTYGTGCFLLMNTGQEKVSSSHGLLTTLACGPKGEPVYALEGAVFMGGAAIQWLRDEMKLIDDAMDSEYFATKVDTSNGVYVVPAFTGLGAPYWDAYARGTIVGLTRGVNSSHIVRATLESIAYQTRDVLDAMQADSGIRLAALKVDGGAVANDFLMQFQSDVLDTEVLRPEVTEVTALGSAYLAGLAVGFWDSIEEVRNKATIERQFTPHHDEEKRNRRYKGWKRAVKCAQVWAELHAEDDE</sequence>
<feature type="domain" description="Carbohydrate kinase FGGY N-terminal" evidence="9">
    <location>
        <begin position="6"/>
        <end position="253"/>
    </location>
</feature>
<evidence type="ECO:0000256" key="2">
    <source>
        <dbReference type="ARBA" id="ARBA00022679"/>
    </source>
</evidence>
<evidence type="ECO:0000256" key="5">
    <source>
        <dbReference type="ARBA" id="ARBA00022798"/>
    </source>
</evidence>
<proteinExistence type="inferred from homology"/>
<dbReference type="SUPFAM" id="SSF53067">
    <property type="entry name" value="Actin-like ATPase domain"/>
    <property type="match status" value="2"/>
</dbReference>
<keyword evidence="4 7" id="KW-0418">Kinase</keyword>
<dbReference type="GO" id="GO:0004370">
    <property type="term" value="F:glycerol kinase activity"/>
    <property type="evidence" value="ECO:0007669"/>
    <property type="project" value="UniProtKB-EC"/>
</dbReference>
<feature type="binding site" evidence="7">
    <location>
        <position position="311"/>
    </location>
    <ligand>
        <name>ATP</name>
        <dbReference type="ChEBI" id="CHEBI:30616"/>
    </ligand>
</feature>
<feature type="binding site" evidence="7">
    <location>
        <position position="14"/>
    </location>
    <ligand>
        <name>ATP</name>
        <dbReference type="ChEBI" id="CHEBI:30616"/>
    </ligand>
</feature>
<dbReference type="HAMAP" id="MF_00186">
    <property type="entry name" value="Glycerol_kin"/>
    <property type="match status" value="1"/>
</dbReference>
<feature type="binding site" evidence="7">
    <location>
        <position position="85"/>
    </location>
    <ligand>
        <name>glycerol</name>
        <dbReference type="ChEBI" id="CHEBI:17754"/>
    </ligand>
</feature>
<feature type="binding site" evidence="7">
    <location>
        <position position="16"/>
    </location>
    <ligand>
        <name>ATP</name>
        <dbReference type="ChEBI" id="CHEBI:30616"/>
    </ligand>
</feature>
<evidence type="ECO:0000256" key="1">
    <source>
        <dbReference type="ARBA" id="ARBA00009156"/>
    </source>
</evidence>
<evidence type="ECO:0000313" key="11">
    <source>
        <dbReference type="EMBL" id="MFC3023757.1"/>
    </source>
</evidence>
<dbReference type="PROSITE" id="PS00933">
    <property type="entry name" value="FGGY_KINASES_1"/>
    <property type="match status" value="1"/>
</dbReference>
<dbReference type="Pfam" id="PF02782">
    <property type="entry name" value="FGGY_C"/>
    <property type="match status" value="1"/>
</dbReference>
<feature type="binding site" evidence="7">
    <location>
        <position position="14"/>
    </location>
    <ligand>
        <name>ADP</name>
        <dbReference type="ChEBI" id="CHEBI:456216"/>
    </ligand>
</feature>
<keyword evidence="12" id="KW-1185">Reference proteome</keyword>
<dbReference type="EMBL" id="JBHRSE010000052">
    <property type="protein sequence ID" value="MFC3023757.1"/>
    <property type="molecule type" value="Genomic_DNA"/>
</dbReference>
<dbReference type="InterPro" id="IPR005999">
    <property type="entry name" value="Glycerol_kin"/>
</dbReference>
<feature type="binding site" evidence="7">
    <location>
        <position position="416"/>
    </location>
    <ligand>
        <name>ADP</name>
        <dbReference type="ChEBI" id="CHEBI:456216"/>
    </ligand>
</feature>
<dbReference type="CDD" id="cd07769">
    <property type="entry name" value="ASKHA_NBD_FGGY_GK"/>
    <property type="match status" value="1"/>
</dbReference>
<evidence type="ECO:0000256" key="4">
    <source>
        <dbReference type="ARBA" id="ARBA00022777"/>
    </source>
</evidence>
<gene>
    <name evidence="7 11" type="primary">glpK</name>
    <name evidence="11" type="ORF">ACFODT_07960</name>
</gene>
<dbReference type="RefSeq" id="WP_123017333.1">
    <property type="nucleotide sequence ID" value="NZ_AP024911.1"/>
</dbReference>
<feature type="binding site" evidence="7">
    <location>
        <position position="246"/>
    </location>
    <ligand>
        <name>sn-glycerol 3-phosphate</name>
        <dbReference type="ChEBI" id="CHEBI:57597"/>
    </ligand>
</feature>
<feature type="binding site" evidence="7">
    <location>
        <position position="315"/>
    </location>
    <ligand>
        <name>ATP</name>
        <dbReference type="ChEBI" id="CHEBI:30616"/>
    </ligand>
</feature>
<feature type="domain" description="Carbohydrate kinase FGGY C-terminal" evidence="10">
    <location>
        <begin position="263"/>
        <end position="451"/>
    </location>
</feature>
<comment type="catalytic activity">
    <reaction evidence="7">
        <text>glycerol + ATP = sn-glycerol 3-phosphate + ADP + H(+)</text>
        <dbReference type="Rhea" id="RHEA:21644"/>
        <dbReference type="ChEBI" id="CHEBI:15378"/>
        <dbReference type="ChEBI" id="CHEBI:17754"/>
        <dbReference type="ChEBI" id="CHEBI:30616"/>
        <dbReference type="ChEBI" id="CHEBI:57597"/>
        <dbReference type="ChEBI" id="CHEBI:456216"/>
        <dbReference type="EC" id="2.7.1.30"/>
    </reaction>
</comment>
<reference evidence="12" key="1">
    <citation type="journal article" date="2019" name="Int. J. Syst. Evol. Microbiol.">
        <title>The Global Catalogue of Microorganisms (GCM) 10K type strain sequencing project: providing services to taxonomists for standard genome sequencing and annotation.</title>
        <authorList>
            <consortium name="The Broad Institute Genomics Platform"/>
            <consortium name="The Broad Institute Genome Sequencing Center for Infectious Disease"/>
            <person name="Wu L."/>
            <person name="Ma J."/>
        </authorList>
    </citation>
    <scope>NUCLEOTIDE SEQUENCE [LARGE SCALE GENOMIC DNA]</scope>
    <source>
        <strain evidence="12">KCTC 62784</strain>
    </source>
</reference>
<comment type="activity regulation">
    <text evidence="7">Inhibited by fructose 1,6-bisphosphate (FBP).</text>
</comment>
<organism evidence="11 12">
    <name type="scientific">Vibrio zhugei</name>
    <dbReference type="NCBI Taxonomy" id="2479546"/>
    <lineage>
        <taxon>Bacteria</taxon>
        <taxon>Pseudomonadati</taxon>
        <taxon>Pseudomonadota</taxon>
        <taxon>Gammaproteobacteria</taxon>
        <taxon>Vibrionales</taxon>
        <taxon>Vibrionaceae</taxon>
        <taxon>Vibrio</taxon>
    </lineage>
</organism>
<dbReference type="InterPro" id="IPR018485">
    <property type="entry name" value="FGGY_C"/>
</dbReference>
<dbReference type="EC" id="2.7.1.30" evidence="7"/>
<feature type="binding site" evidence="7">
    <location>
        <position position="311"/>
    </location>
    <ligand>
        <name>ADP</name>
        <dbReference type="ChEBI" id="CHEBI:456216"/>
    </ligand>
</feature>
<feature type="binding site" evidence="7">
    <location>
        <position position="18"/>
    </location>
    <ligand>
        <name>ADP</name>
        <dbReference type="ChEBI" id="CHEBI:456216"/>
    </ligand>
</feature>
<comment type="pathway">
    <text evidence="7">Polyol metabolism; glycerol degradation via glycerol kinase pathway; sn-glycerol 3-phosphate from glycerol: step 1/1.</text>
</comment>
<evidence type="ECO:0000313" key="12">
    <source>
        <dbReference type="Proteomes" id="UP001595384"/>
    </source>
</evidence>
<protein>
    <recommendedName>
        <fullName evidence="7">Glycerol kinase</fullName>
        <ecNumber evidence="7">2.7.1.30</ecNumber>
    </recommendedName>
    <alternativeName>
        <fullName evidence="7">ATP:glycerol 3-phosphotransferase</fullName>
    </alternativeName>
    <alternativeName>
        <fullName evidence="7">Glycerokinase</fullName>
        <shortName evidence="7">GK</shortName>
    </alternativeName>
</protein>
<dbReference type="Proteomes" id="UP001595384">
    <property type="component" value="Unassembled WGS sequence"/>
</dbReference>
<keyword evidence="5 7" id="KW-0319">Glycerol metabolism</keyword>
<keyword evidence="6 7" id="KW-0067">ATP-binding</keyword>
<dbReference type="PANTHER" id="PTHR10196">
    <property type="entry name" value="SUGAR KINASE"/>
    <property type="match status" value="1"/>
</dbReference>
<dbReference type="InterPro" id="IPR043129">
    <property type="entry name" value="ATPase_NBD"/>
</dbReference>
<feature type="binding site" evidence="7">
    <location>
        <position position="136"/>
    </location>
    <ligand>
        <name>glycerol</name>
        <dbReference type="ChEBI" id="CHEBI:17754"/>
    </ligand>
</feature>
<keyword evidence="3 7" id="KW-0547">Nucleotide-binding</keyword>
<dbReference type="InterPro" id="IPR000577">
    <property type="entry name" value="Carb_kinase_FGGY"/>
</dbReference>
<keyword evidence="2 7" id="KW-0808">Transferase</keyword>
<feature type="binding site" evidence="7">
    <location>
        <position position="85"/>
    </location>
    <ligand>
        <name>sn-glycerol 3-phosphate</name>
        <dbReference type="ChEBI" id="CHEBI:57597"/>
    </ligand>
</feature>
<dbReference type="NCBIfam" id="NF000756">
    <property type="entry name" value="PRK00047.1"/>
    <property type="match status" value="1"/>
</dbReference>
<name>A0ABV7C6U4_9VIBR</name>
<feature type="binding site" evidence="7">
    <location>
        <position position="412"/>
    </location>
    <ligand>
        <name>ATP</name>
        <dbReference type="ChEBI" id="CHEBI:30616"/>
    </ligand>
</feature>
<feature type="binding site" evidence="7">
    <location>
        <position position="84"/>
    </location>
    <ligand>
        <name>sn-glycerol 3-phosphate</name>
        <dbReference type="ChEBI" id="CHEBI:57597"/>
    </ligand>
</feature>
<dbReference type="Pfam" id="PF00370">
    <property type="entry name" value="FGGY_N"/>
    <property type="match status" value="1"/>
</dbReference>
<dbReference type="PIRSF" id="PIRSF000538">
    <property type="entry name" value="GlpK"/>
    <property type="match status" value="1"/>
</dbReference>
<dbReference type="InterPro" id="IPR018483">
    <property type="entry name" value="Carb_kinase_FGGY_CS"/>
</dbReference>
<comment type="caution">
    <text evidence="11">The sequence shown here is derived from an EMBL/GenBank/DDBJ whole genome shotgun (WGS) entry which is preliminary data.</text>
</comment>
<evidence type="ECO:0000256" key="6">
    <source>
        <dbReference type="ARBA" id="ARBA00022840"/>
    </source>
</evidence>
<dbReference type="Gene3D" id="3.30.420.40">
    <property type="match status" value="2"/>
</dbReference>
<evidence type="ECO:0000259" key="9">
    <source>
        <dbReference type="Pfam" id="PF00370"/>
    </source>
</evidence>
<feature type="binding site" evidence="7">
    <location>
        <position position="15"/>
    </location>
    <ligand>
        <name>ATP</name>
        <dbReference type="ChEBI" id="CHEBI:30616"/>
    </ligand>
</feature>
<dbReference type="NCBIfam" id="TIGR01311">
    <property type="entry name" value="glycerol_kin"/>
    <property type="match status" value="1"/>
</dbReference>